<name>A0A075M0F9_9CAUD</name>
<evidence type="ECO:0000313" key="4">
    <source>
        <dbReference type="Proteomes" id="UP000028561"/>
    </source>
</evidence>
<dbReference type="GeneID" id="20283146"/>
<reference evidence="4" key="1">
    <citation type="submission" date="2014-09" db="EMBL/GenBank/DDBJ databases">
        <title>Genomic characterization and comparison of seven Myoviridae bacteriophage infecting Bacillus thuringiensis.</title>
        <authorList>
            <person name="Sauder A.B."/>
            <person name="McKenzie Q.R."/>
            <person name="Temple L.M."/>
            <person name="Alexis B.K."/>
            <person name="Al-Atrache Z."/>
            <person name="Lewis L.O."/>
            <person name="Loesser-Casey K.E."/>
            <person name="Mitchell K.J."/>
        </authorList>
    </citation>
    <scope>NUCLEOTIDE SEQUENCE [LARGE SCALE GENOMIC DNA]</scope>
</reference>
<dbReference type="RefSeq" id="YP_009055924.1">
    <property type="nucleotide sequence ID" value="NC_024788.1"/>
</dbReference>
<feature type="domain" description="Acb2/Tad1 hairpin" evidence="2">
    <location>
        <begin position="49"/>
        <end position="109"/>
    </location>
</feature>
<dbReference type="KEGG" id="vg:20283146"/>
<evidence type="ECO:0000256" key="1">
    <source>
        <dbReference type="ARBA" id="ARBA00022741"/>
    </source>
</evidence>
<proteinExistence type="predicted"/>
<sequence length="123" mass="14366">MTNYMKLEHELLDGEYTEVWCDEPKPDYFHHAPHKFQVVATEDRDTLALIRFQEGAIKEHGVNGVTNEDLILMIMKRLECFQETKYACHDNEEALNGLHKALYHLTARTRERKARGVEGTHQV</sequence>
<evidence type="ECO:0000259" key="2">
    <source>
        <dbReference type="Pfam" id="PF24729"/>
    </source>
</evidence>
<keyword evidence="4" id="KW-1185">Reference proteome</keyword>
<protein>
    <recommendedName>
        <fullName evidence="2">Acb2/Tad1 hairpin domain-containing protein</fullName>
    </recommendedName>
</protein>
<accession>A0A075M0F9</accession>
<evidence type="ECO:0000313" key="3">
    <source>
        <dbReference type="EMBL" id="AIF72035.1"/>
    </source>
</evidence>
<organism evidence="3 4">
    <name type="scientific">Bacillus phage Riley</name>
    <dbReference type="NCBI Taxonomy" id="1486662"/>
    <lineage>
        <taxon>Viruses</taxon>
        <taxon>Duplodnaviria</taxon>
        <taxon>Heunggongvirae</taxon>
        <taxon>Uroviricota</taxon>
        <taxon>Caudoviricetes</taxon>
        <taxon>Herelleviridae</taxon>
        <taxon>Bastillevirinae</taxon>
        <taxon>Bequatrovirus</taxon>
        <taxon>Bequatrovirus riley</taxon>
    </lineage>
</organism>
<keyword evidence="1" id="KW-0547">Nucleotide-binding</keyword>
<dbReference type="Proteomes" id="UP000028561">
    <property type="component" value="Segment"/>
</dbReference>
<dbReference type="InterPro" id="IPR056098">
    <property type="entry name" value="Acb2/Tad1_hairpin"/>
</dbReference>
<reference evidence="3 4" key="2">
    <citation type="journal article" date="2016" name="Virology (Lond)">
        <title>Genomic characterization and comparison of seven Myoviridae bacteriophage infecting Bacillus thuringiensis.</title>
        <authorList>
            <person name="Sauder A.B."/>
            <person name="Quinn M.R."/>
            <person name="Brouillette A."/>
            <person name="Caruso S."/>
            <person name="Cresawn S."/>
            <person name="Erill I."/>
            <person name="Lewis L."/>
            <person name="Loesser-Casey K."/>
            <person name="Pate M."/>
            <person name="Scott C."/>
            <person name="Stockwell S."/>
            <person name="Temple L."/>
        </authorList>
    </citation>
    <scope>NUCLEOTIDE SEQUENCE [LARGE SCALE GENOMIC DNA]</scope>
</reference>
<dbReference type="EMBL" id="KJ489402">
    <property type="protein sequence ID" value="AIF72035.1"/>
    <property type="molecule type" value="Genomic_DNA"/>
</dbReference>
<dbReference type="Pfam" id="PF24729">
    <property type="entry name" value="Acb2_Tad1_hairpin"/>
    <property type="match status" value="1"/>
</dbReference>